<feature type="compositionally biased region" description="Basic and acidic residues" evidence="3">
    <location>
        <begin position="237"/>
        <end position="275"/>
    </location>
</feature>
<feature type="domain" description="LysM" evidence="4">
    <location>
        <begin position="277"/>
        <end position="326"/>
    </location>
</feature>
<name>A0A919G911_9ACTN</name>
<keyword evidence="2" id="KW-0378">Hydrolase</keyword>
<accession>A0A919G911</accession>
<dbReference type="CDD" id="cd00118">
    <property type="entry name" value="LysM"/>
    <property type="match status" value="1"/>
</dbReference>
<dbReference type="PANTHER" id="PTHR34700">
    <property type="entry name" value="POTASSIUM BINDING PROTEIN KBP"/>
    <property type="match status" value="1"/>
</dbReference>
<dbReference type="EMBL" id="BNCD01000009">
    <property type="protein sequence ID" value="GHH79984.1"/>
    <property type="molecule type" value="Genomic_DNA"/>
</dbReference>
<comment type="caution">
    <text evidence="5">The sequence shown here is derived from an EMBL/GenBank/DDBJ whole genome shotgun (WGS) entry which is preliminary data.</text>
</comment>
<dbReference type="SMART" id="SM00257">
    <property type="entry name" value="LysM"/>
    <property type="match status" value="1"/>
</dbReference>
<evidence type="ECO:0000256" key="3">
    <source>
        <dbReference type="SAM" id="MobiDB-lite"/>
    </source>
</evidence>
<dbReference type="AlphaFoldDB" id="A0A919G911"/>
<dbReference type="InterPro" id="IPR010618">
    <property type="entry name" value="RPF"/>
</dbReference>
<dbReference type="InterPro" id="IPR052196">
    <property type="entry name" value="Bact_Kbp"/>
</dbReference>
<sequence>MLSGNGRHRRPRQAPAIVVAAGVTGSAIAIPLLGAANAQAADGSTWDRLANCESGGSWSADPGNGYYGGLQLSPNMWVLYGGLDYAPRADQASRSEQIAVAEKVLADRGPGAWPGCADVVGLTAKGGSSASPSASGADGGPTSSGAGATTDPSGASGAPHDSGASAPPSEAPSHVPGSSPSSGTGDSFGSTGGRSTGGGDGSQRSGPSGSADSSAGAGGSSAGEGGAPGSSSAGDGAGRHRGDHAHEGSRARADDSRGDGRHASRGAGEEGRGGDEGVYTVRPGDNLSDIAESHDLDGGWPALYAANKKTVGADPDLILPGQTLDLS</sequence>
<dbReference type="Pfam" id="PF01476">
    <property type="entry name" value="LysM"/>
    <property type="match status" value="1"/>
</dbReference>
<dbReference type="Proteomes" id="UP000603708">
    <property type="component" value="Unassembled WGS sequence"/>
</dbReference>
<protein>
    <submittedName>
        <fullName evidence="5">Peptidoglycan-binding protein LysM</fullName>
    </submittedName>
</protein>
<dbReference type="SUPFAM" id="SSF53955">
    <property type="entry name" value="Lysozyme-like"/>
    <property type="match status" value="1"/>
</dbReference>
<dbReference type="Pfam" id="PF06737">
    <property type="entry name" value="Transglycosylas"/>
    <property type="match status" value="1"/>
</dbReference>
<dbReference type="Gene3D" id="1.10.530.10">
    <property type="match status" value="1"/>
</dbReference>
<evidence type="ECO:0000259" key="4">
    <source>
        <dbReference type="PROSITE" id="PS51782"/>
    </source>
</evidence>
<evidence type="ECO:0000313" key="6">
    <source>
        <dbReference type="Proteomes" id="UP000603708"/>
    </source>
</evidence>
<feature type="compositionally biased region" description="Low complexity" evidence="3">
    <location>
        <begin position="164"/>
        <end position="189"/>
    </location>
</feature>
<dbReference type="InterPro" id="IPR018392">
    <property type="entry name" value="LysM"/>
</dbReference>
<feature type="region of interest" description="Disordered" evidence="3">
    <location>
        <begin position="125"/>
        <end position="286"/>
    </location>
</feature>
<dbReference type="Gene3D" id="3.10.350.10">
    <property type="entry name" value="LysM domain"/>
    <property type="match status" value="1"/>
</dbReference>
<comment type="similarity">
    <text evidence="1">Belongs to the transglycosylase family. Rpf subfamily.</text>
</comment>
<feature type="compositionally biased region" description="Gly residues" evidence="3">
    <location>
        <begin position="216"/>
        <end position="228"/>
    </location>
</feature>
<organism evidence="5 6">
    <name type="scientific">Streptomyces sulfonofaciens</name>
    <dbReference type="NCBI Taxonomy" id="68272"/>
    <lineage>
        <taxon>Bacteria</taxon>
        <taxon>Bacillati</taxon>
        <taxon>Actinomycetota</taxon>
        <taxon>Actinomycetes</taxon>
        <taxon>Kitasatosporales</taxon>
        <taxon>Streptomycetaceae</taxon>
        <taxon>Streptomyces</taxon>
    </lineage>
</organism>
<evidence type="ECO:0000313" key="5">
    <source>
        <dbReference type="EMBL" id="GHH79984.1"/>
    </source>
</evidence>
<dbReference type="PROSITE" id="PS51782">
    <property type="entry name" value="LYSM"/>
    <property type="match status" value="1"/>
</dbReference>
<dbReference type="InterPro" id="IPR023346">
    <property type="entry name" value="Lysozyme-like_dom_sf"/>
</dbReference>
<reference evidence="5" key="2">
    <citation type="submission" date="2020-09" db="EMBL/GenBank/DDBJ databases">
        <authorList>
            <person name="Sun Q."/>
            <person name="Ohkuma M."/>
        </authorList>
    </citation>
    <scope>NUCLEOTIDE SEQUENCE</scope>
    <source>
        <strain evidence="5">JCM 5069</strain>
    </source>
</reference>
<gene>
    <name evidence="5" type="ORF">GCM10018793_33950</name>
</gene>
<keyword evidence="6" id="KW-1185">Reference proteome</keyword>
<feature type="compositionally biased region" description="Low complexity" evidence="3">
    <location>
        <begin position="202"/>
        <end position="215"/>
    </location>
</feature>
<dbReference type="CDD" id="cd13925">
    <property type="entry name" value="RPF"/>
    <property type="match status" value="1"/>
</dbReference>
<feature type="compositionally biased region" description="Low complexity" evidence="3">
    <location>
        <begin position="126"/>
        <end position="151"/>
    </location>
</feature>
<evidence type="ECO:0000256" key="2">
    <source>
        <dbReference type="ARBA" id="ARBA00022801"/>
    </source>
</evidence>
<evidence type="ECO:0000256" key="1">
    <source>
        <dbReference type="ARBA" id="ARBA00010830"/>
    </source>
</evidence>
<dbReference type="SUPFAM" id="SSF54106">
    <property type="entry name" value="LysM domain"/>
    <property type="match status" value="1"/>
</dbReference>
<dbReference type="PANTHER" id="PTHR34700:SF4">
    <property type="entry name" value="PHAGE-LIKE ELEMENT PBSX PROTEIN XKDP"/>
    <property type="match status" value="1"/>
</dbReference>
<reference evidence="5" key="1">
    <citation type="journal article" date="2014" name="Int. J. Syst. Evol. Microbiol.">
        <title>Complete genome sequence of Corynebacterium casei LMG S-19264T (=DSM 44701T), isolated from a smear-ripened cheese.</title>
        <authorList>
            <consortium name="US DOE Joint Genome Institute (JGI-PGF)"/>
            <person name="Walter F."/>
            <person name="Albersmeier A."/>
            <person name="Kalinowski J."/>
            <person name="Ruckert C."/>
        </authorList>
    </citation>
    <scope>NUCLEOTIDE SEQUENCE</scope>
    <source>
        <strain evidence="5">JCM 5069</strain>
    </source>
</reference>
<feature type="compositionally biased region" description="Gly residues" evidence="3">
    <location>
        <begin position="190"/>
        <end position="201"/>
    </location>
</feature>
<dbReference type="InterPro" id="IPR036779">
    <property type="entry name" value="LysM_dom_sf"/>
</dbReference>
<proteinExistence type="inferred from homology"/>
<dbReference type="GO" id="GO:0016787">
    <property type="term" value="F:hydrolase activity"/>
    <property type="evidence" value="ECO:0007669"/>
    <property type="project" value="UniProtKB-KW"/>
</dbReference>